<evidence type="ECO:0000313" key="4">
    <source>
        <dbReference type="Proteomes" id="UP000315003"/>
    </source>
</evidence>
<proteinExistence type="predicted"/>
<dbReference type="Proteomes" id="UP000315003">
    <property type="component" value="Chromosome"/>
</dbReference>
<reference evidence="3 4" key="1">
    <citation type="submission" date="2019-02" db="EMBL/GenBank/DDBJ databases">
        <title>Deep-cultivation of Planctomycetes and their phenomic and genomic characterization uncovers novel biology.</title>
        <authorList>
            <person name="Wiegand S."/>
            <person name="Jogler M."/>
            <person name="Boedeker C."/>
            <person name="Pinto D."/>
            <person name="Vollmers J."/>
            <person name="Rivas-Marin E."/>
            <person name="Kohn T."/>
            <person name="Peeters S.H."/>
            <person name="Heuer A."/>
            <person name="Rast P."/>
            <person name="Oberbeckmann S."/>
            <person name="Bunk B."/>
            <person name="Jeske O."/>
            <person name="Meyerdierks A."/>
            <person name="Storesund J.E."/>
            <person name="Kallscheuer N."/>
            <person name="Luecker S."/>
            <person name="Lage O.M."/>
            <person name="Pohl T."/>
            <person name="Merkel B.J."/>
            <person name="Hornburger P."/>
            <person name="Mueller R.-W."/>
            <person name="Bruemmer F."/>
            <person name="Labrenz M."/>
            <person name="Spormann A.M."/>
            <person name="Op den Camp H."/>
            <person name="Overmann J."/>
            <person name="Amann R."/>
            <person name="Jetten M.S.M."/>
            <person name="Mascher T."/>
            <person name="Medema M.H."/>
            <person name="Devos D.P."/>
            <person name="Kaster A.-K."/>
            <person name="Ovreas L."/>
            <person name="Rohde M."/>
            <person name="Galperin M.Y."/>
            <person name="Jogler C."/>
        </authorList>
    </citation>
    <scope>NUCLEOTIDE SEQUENCE [LARGE SCALE GENOMIC DNA]</scope>
    <source>
        <strain evidence="3 4">SV_7m_r</strain>
    </source>
</reference>
<gene>
    <name evidence="3" type="ORF">SV7mr_21750</name>
</gene>
<dbReference type="SUPFAM" id="SSF69318">
    <property type="entry name" value="Integrin alpha N-terminal domain"/>
    <property type="match status" value="1"/>
</dbReference>
<feature type="region of interest" description="Disordered" evidence="2">
    <location>
        <begin position="63"/>
        <end position="84"/>
    </location>
</feature>
<organism evidence="3 4">
    <name type="scientific">Stieleria bergensis</name>
    <dbReference type="NCBI Taxonomy" id="2528025"/>
    <lineage>
        <taxon>Bacteria</taxon>
        <taxon>Pseudomonadati</taxon>
        <taxon>Planctomycetota</taxon>
        <taxon>Planctomycetia</taxon>
        <taxon>Pirellulales</taxon>
        <taxon>Pirellulaceae</taxon>
        <taxon>Stieleria</taxon>
    </lineage>
</organism>
<name>A0A517SU59_9BACT</name>
<evidence type="ECO:0000256" key="1">
    <source>
        <dbReference type="ARBA" id="ARBA00022729"/>
    </source>
</evidence>
<evidence type="ECO:0000256" key="2">
    <source>
        <dbReference type="SAM" id="MobiDB-lite"/>
    </source>
</evidence>
<dbReference type="EMBL" id="CP036272">
    <property type="protein sequence ID" value="QDT59666.1"/>
    <property type="molecule type" value="Genomic_DNA"/>
</dbReference>
<evidence type="ECO:0000313" key="3">
    <source>
        <dbReference type="EMBL" id="QDT59666.1"/>
    </source>
</evidence>
<dbReference type="RefSeq" id="WP_419188362.1">
    <property type="nucleotide sequence ID" value="NZ_CP036272.1"/>
</dbReference>
<sequence length="1300" mass="143114">MNQHPQRSAHTDQPSTAAGNSGTQLCWTGAGFGSRQHAAGRMQVCSLVLICLLLPILVGCPSGDKKGPPTKNGNNPPPSGESLEKSLEPILNEMSQALALTENGDCSTAIPIWEKLVKQRPDDVPTSLNGALTHVFGVEQLTKIANNNSESKDNRKAARAQLSNAITQARTAITRYATLSDDALTKQWLQGLIELREAELLPPPLNESIRDETFKTLTQFIQQSADDTPGIRLLGGTLEDLNALMSRGEGMSDSELKQSFQAWQRLSDQDPDNVFLAKEAMQYAIETESPAAKQMVQRVALLTQAIEPTLVKVLRPTGLTPDQFPDQLSQLIDANDWNKTYDLSAKWTNPMGPSELLKLDYRRAAPHPLDRLDFRSVRQLATEIAKKKALKTSSATIKFAETTVHKNTKLTTAIDFNLDLQTDLVALGDDNTLHLLRNDNENQWSDVAQLELAFSPAGIRAVDLFMVDASNPLRLEVNSNQTRRHDTIQSVMLFGAFGIRFVQVDGRPQPGPAGLLSLIDTETGLEELTNVTDVVSGDMDGDGDLDLIAALQSGALKVLVNRGNRTFFEAPVGSVTVDADDPIACMSIGDLDRDLDLDVLTLHAKSGRVGLLENLLHLQTRHRYLDQLPAIDVSKQNGTANGMFLSMEDVDGNIGWDIVASSAAQSMVAFANSSDVGVWTVDHVETNDGFASESIARPVLGDFDNDSYLEWLGPENAYRIGPWGIQSMDQAPVVALADSILPTDMNGDGRLDLAGIANGILSATTNATESDDHYLTFRFKGIADNGNNSGRVNQYAIGSTLELRFGPHYRSRVIRTPATHFGVDGAESVDSIRIIMPNGFTQSVIKPAIDLVVEEEQTLKGSCPYLYTWDGQQFAFQTDCLWAAPLGLQVAAGIVQKDRPWEYLLIDGDKVAPNAKGDYEFRLTEELWEVAYVDHVKVTAIDHPAEVTVLTNEKVGPPSIAQQRVFTYRDDQLFQPQSATDTQGDDITARLSQNDGQFVKGFDYRIRQGLCPPHWIDVDFGDKATQAIANDPDAEVTMILRGWILPTDTSLNIQIDQNPELPAIEFPSVWVPDSNSEGGWKQVIPFMGFPGGKTKDIVVDLTEHINAQDPRIRVRTSAQIYWDSAKLAIQDKASVPQTRAHELTMTAAEVAYHGFSTLVEGTGNGPSGYDYSRPKQRAKWPPLKGFVSDFGPALAPLQQWDDDMLVISGGDEIRMTFTVPSEPLPAGWKRDFIFHCVGWDKDADLNTLTGQSIGPLPSRHMPGYPPTAETREIFDTVQEKNQPRLNRRQNFREFWYRPGR</sequence>
<dbReference type="InterPro" id="IPR028994">
    <property type="entry name" value="Integrin_alpha_N"/>
</dbReference>
<accession>A0A517SU59</accession>
<dbReference type="InterPro" id="IPR013517">
    <property type="entry name" value="FG-GAP"/>
</dbReference>
<feature type="region of interest" description="Disordered" evidence="2">
    <location>
        <begin position="1"/>
        <end position="20"/>
    </location>
</feature>
<keyword evidence="4" id="KW-1185">Reference proteome</keyword>
<protein>
    <submittedName>
        <fullName evidence="3">FG-GAP repeat protein</fullName>
    </submittedName>
</protein>
<dbReference type="PANTHER" id="PTHR45460:SF2">
    <property type="entry name" value="ALPHA 1,3 GLUCANASE, GH71 FAMILY (EUROFUNG)"/>
    <property type="match status" value="1"/>
</dbReference>
<dbReference type="PANTHER" id="PTHR45460">
    <property type="entry name" value="SIMILAR TO CYSTEINE PROTEINASE"/>
    <property type="match status" value="1"/>
</dbReference>
<keyword evidence="1" id="KW-0732">Signal</keyword>
<dbReference type="Pfam" id="PF13517">
    <property type="entry name" value="FG-GAP_3"/>
    <property type="match status" value="1"/>
</dbReference>